<name>A0A915I0E4_ROMCU</name>
<organism evidence="1 2">
    <name type="scientific">Romanomermis culicivorax</name>
    <name type="common">Nematode worm</name>
    <dbReference type="NCBI Taxonomy" id="13658"/>
    <lineage>
        <taxon>Eukaryota</taxon>
        <taxon>Metazoa</taxon>
        <taxon>Ecdysozoa</taxon>
        <taxon>Nematoda</taxon>
        <taxon>Enoplea</taxon>
        <taxon>Dorylaimia</taxon>
        <taxon>Mermithida</taxon>
        <taxon>Mermithoidea</taxon>
        <taxon>Mermithidae</taxon>
        <taxon>Romanomermis</taxon>
    </lineage>
</organism>
<dbReference type="WBParaSite" id="nRc.2.0.1.t07293-RA">
    <property type="protein sequence ID" value="nRc.2.0.1.t07293-RA"/>
    <property type="gene ID" value="nRc.2.0.1.g07293"/>
</dbReference>
<reference evidence="2" key="1">
    <citation type="submission" date="2022-11" db="UniProtKB">
        <authorList>
            <consortium name="WormBaseParasite"/>
        </authorList>
    </citation>
    <scope>IDENTIFICATION</scope>
</reference>
<evidence type="ECO:0000313" key="2">
    <source>
        <dbReference type="WBParaSite" id="nRc.2.0.1.t07293-RA"/>
    </source>
</evidence>
<protein>
    <submittedName>
        <fullName evidence="2">Uncharacterized protein</fullName>
    </submittedName>
</protein>
<sequence length="91" mass="9975">MMIKNFLDCGSGSAIEQCTDWACHSSWLHLRSGAGFDISNGSSLFVHCDKQIFSLRSGVTACFRISPCLTDPPSIGYKKKTQPSARSTSWL</sequence>
<keyword evidence="1" id="KW-1185">Reference proteome</keyword>
<accession>A0A915I0E4</accession>
<dbReference type="Proteomes" id="UP000887565">
    <property type="component" value="Unplaced"/>
</dbReference>
<evidence type="ECO:0000313" key="1">
    <source>
        <dbReference type="Proteomes" id="UP000887565"/>
    </source>
</evidence>
<dbReference type="AlphaFoldDB" id="A0A915I0E4"/>
<proteinExistence type="predicted"/>